<dbReference type="PROSITE" id="PS51202">
    <property type="entry name" value="RCK_C"/>
    <property type="match status" value="1"/>
</dbReference>
<dbReference type="InterPro" id="IPR006037">
    <property type="entry name" value="RCK_C"/>
</dbReference>
<feature type="domain" description="RCK C-terminal" evidence="1">
    <location>
        <begin position="1"/>
        <end position="45"/>
    </location>
</feature>
<evidence type="ECO:0000313" key="2">
    <source>
        <dbReference type="EMBL" id="ODN71378.1"/>
    </source>
</evidence>
<sequence length="50" mass="5783">MRVGAVYRKGQVITPDGETLIQARDRVILFAVANRVRVVEQMFRVSLEFF</sequence>
<dbReference type="GO" id="GO:0008324">
    <property type="term" value="F:monoatomic cation transmembrane transporter activity"/>
    <property type="evidence" value="ECO:0007669"/>
    <property type="project" value="InterPro"/>
</dbReference>
<protein>
    <submittedName>
        <fullName evidence="2">Potassium transporter peripheral membrane component</fullName>
    </submittedName>
</protein>
<keyword evidence="3" id="KW-1185">Reference proteome</keyword>
<name>A0A1E3H4W8_9HYPH</name>
<dbReference type="EMBL" id="MCRJ01000023">
    <property type="protein sequence ID" value="ODN71378.1"/>
    <property type="molecule type" value="Genomic_DNA"/>
</dbReference>
<accession>A0A1E3H4W8</accession>
<evidence type="ECO:0000313" key="3">
    <source>
        <dbReference type="Proteomes" id="UP000094622"/>
    </source>
</evidence>
<proteinExistence type="predicted"/>
<dbReference type="Pfam" id="PF02080">
    <property type="entry name" value="TrkA_C"/>
    <property type="match status" value="1"/>
</dbReference>
<dbReference type="Proteomes" id="UP000094622">
    <property type="component" value="Unassembled WGS sequence"/>
</dbReference>
<dbReference type="Gene3D" id="3.30.70.1450">
    <property type="entry name" value="Regulator of K+ conductance, C-terminal domain"/>
    <property type="match status" value="1"/>
</dbReference>
<organism evidence="2 3">
    <name type="scientific">Methylobrevis pamukkalensis</name>
    <dbReference type="NCBI Taxonomy" id="1439726"/>
    <lineage>
        <taxon>Bacteria</taxon>
        <taxon>Pseudomonadati</taxon>
        <taxon>Pseudomonadota</taxon>
        <taxon>Alphaproteobacteria</taxon>
        <taxon>Hyphomicrobiales</taxon>
        <taxon>Pleomorphomonadaceae</taxon>
        <taxon>Methylobrevis</taxon>
    </lineage>
</organism>
<comment type="caution">
    <text evidence="2">The sequence shown here is derived from an EMBL/GenBank/DDBJ whole genome shotgun (WGS) entry which is preliminary data.</text>
</comment>
<gene>
    <name evidence="2" type="ORF">A6302_01330</name>
</gene>
<reference evidence="2 3" key="1">
    <citation type="submission" date="2016-07" db="EMBL/GenBank/DDBJ databases">
        <title>Draft Genome Sequence of Methylobrevis pamukkalensis PK2.</title>
        <authorList>
            <person name="Vasilenko O.V."/>
            <person name="Doronina N.V."/>
            <person name="Shmareva M.N."/>
            <person name="Tarlachkov S.V."/>
            <person name="Mustakhimov I."/>
            <person name="Trotsenko Y.A."/>
        </authorList>
    </citation>
    <scope>NUCLEOTIDE SEQUENCE [LARGE SCALE GENOMIC DNA]</scope>
    <source>
        <strain evidence="2 3">PK2</strain>
    </source>
</reference>
<dbReference type="InterPro" id="IPR036721">
    <property type="entry name" value="RCK_C_sf"/>
</dbReference>
<dbReference type="AlphaFoldDB" id="A0A1E3H4W8"/>
<evidence type="ECO:0000259" key="1">
    <source>
        <dbReference type="PROSITE" id="PS51202"/>
    </source>
</evidence>
<dbReference type="GO" id="GO:0006813">
    <property type="term" value="P:potassium ion transport"/>
    <property type="evidence" value="ECO:0007669"/>
    <property type="project" value="InterPro"/>
</dbReference>
<dbReference type="SUPFAM" id="SSF116726">
    <property type="entry name" value="TrkA C-terminal domain-like"/>
    <property type="match status" value="1"/>
</dbReference>